<name>A0A9W5RE21_9ACTO</name>
<dbReference type="AlphaFoldDB" id="A0A9W5RE21"/>
<reference evidence="4 5" key="1">
    <citation type="submission" date="2013-05" db="EMBL/GenBank/DDBJ databases">
        <title>The Genome Sequence of Actinomyces europaeus ACS-120-V-COL10B.</title>
        <authorList>
            <consortium name="The Broad Institute Genomics Platform"/>
            <person name="Earl A."/>
            <person name="Ward D."/>
            <person name="Feldgarden M."/>
            <person name="Gevers D."/>
            <person name="Saerens B."/>
            <person name="Vaneechoutte M."/>
            <person name="Walker B."/>
            <person name="Young S."/>
            <person name="Zeng Q."/>
            <person name="Gargeya S."/>
            <person name="Fitzgerald M."/>
            <person name="Haas B."/>
            <person name="Abouelleil A."/>
            <person name="Allen A.W."/>
            <person name="Alvarado L."/>
            <person name="Arachchi H.M."/>
            <person name="Berlin A.M."/>
            <person name="Chapman S.B."/>
            <person name="Gainer-Dewar J."/>
            <person name="Goldberg J."/>
            <person name="Griggs A."/>
            <person name="Gujja S."/>
            <person name="Hansen M."/>
            <person name="Howarth C."/>
            <person name="Imamovic A."/>
            <person name="Ireland A."/>
            <person name="Larimer J."/>
            <person name="McCowan C."/>
            <person name="Murphy C."/>
            <person name="Pearson M."/>
            <person name="Poon T.W."/>
            <person name="Priest M."/>
            <person name="Roberts A."/>
            <person name="Saif S."/>
            <person name="Shea T."/>
            <person name="Sisk P."/>
            <person name="Sykes S."/>
            <person name="Wortman J."/>
            <person name="Nusbaum C."/>
            <person name="Birren B."/>
        </authorList>
    </citation>
    <scope>NUCLEOTIDE SEQUENCE [LARGE SCALE GENOMIC DNA]</scope>
    <source>
        <strain evidence="4 5">ACS-120-V-Col10b</strain>
    </source>
</reference>
<dbReference type="InterPro" id="IPR027383">
    <property type="entry name" value="Znf_put"/>
</dbReference>
<gene>
    <name evidence="4" type="ORF">HMPREF9238_00543</name>
</gene>
<keyword evidence="2" id="KW-0804">Transcription</keyword>
<dbReference type="EMBL" id="AGWN01000001">
    <property type="protein sequence ID" value="EPD30788.1"/>
    <property type="molecule type" value="Genomic_DNA"/>
</dbReference>
<feature type="domain" description="Putative zinc-finger" evidence="3">
    <location>
        <begin position="10"/>
        <end position="44"/>
    </location>
</feature>
<dbReference type="Proteomes" id="UP000014387">
    <property type="component" value="Unassembled WGS sequence"/>
</dbReference>
<evidence type="ECO:0000313" key="5">
    <source>
        <dbReference type="Proteomes" id="UP000014387"/>
    </source>
</evidence>
<evidence type="ECO:0000259" key="3">
    <source>
        <dbReference type="Pfam" id="PF13490"/>
    </source>
</evidence>
<dbReference type="Pfam" id="PF13490">
    <property type="entry name" value="zf-HC2"/>
    <property type="match status" value="1"/>
</dbReference>
<dbReference type="NCBIfam" id="TIGR03988">
    <property type="entry name" value="antisig_RsrA"/>
    <property type="match status" value="1"/>
</dbReference>
<protein>
    <submittedName>
        <fullName evidence="4">TIGR02949 family anti-sigma factor</fullName>
    </submittedName>
</protein>
<dbReference type="OrthoDB" id="3267840at2"/>
<keyword evidence="5" id="KW-1185">Reference proteome</keyword>
<proteinExistence type="predicted"/>
<dbReference type="RefSeq" id="WP_016443900.1">
    <property type="nucleotide sequence ID" value="NZ_KE150266.1"/>
</dbReference>
<keyword evidence="1" id="KW-0805">Transcription regulation</keyword>
<sequence>MLNQNDCDPCEELNSLLYAYADGALEDDMTYRLSMHLETCGHCADRVDAEMHVRELMRKCFERQAPAELRSRVVASVRVTHITRQWD</sequence>
<dbReference type="InterPro" id="IPR041916">
    <property type="entry name" value="Anti_sigma_zinc_sf"/>
</dbReference>
<organism evidence="4 5">
    <name type="scientific">Gleimia europaea ACS-120-V-Col10b</name>
    <dbReference type="NCBI Taxonomy" id="883069"/>
    <lineage>
        <taxon>Bacteria</taxon>
        <taxon>Bacillati</taxon>
        <taxon>Actinomycetota</taxon>
        <taxon>Actinomycetes</taxon>
        <taxon>Actinomycetales</taxon>
        <taxon>Actinomycetaceae</taxon>
        <taxon>Gleimia</taxon>
    </lineage>
</organism>
<evidence type="ECO:0000256" key="1">
    <source>
        <dbReference type="ARBA" id="ARBA00023015"/>
    </source>
</evidence>
<dbReference type="Gene3D" id="1.10.10.1320">
    <property type="entry name" value="Anti-sigma factor, zinc-finger domain"/>
    <property type="match status" value="1"/>
</dbReference>
<accession>A0A9W5RE21</accession>
<comment type="caution">
    <text evidence="4">The sequence shown here is derived from an EMBL/GenBank/DDBJ whole genome shotgun (WGS) entry which is preliminary data.</text>
</comment>
<dbReference type="InterPro" id="IPR024020">
    <property type="entry name" value="Anit_sigma_mycothiol_RsrA"/>
</dbReference>
<evidence type="ECO:0000256" key="2">
    <source>
        <dbReference type="ARBA" id="ARBA00023163"/>
    </source>
</evidence>
<evidence type="ECO:0000313" key="4">
    <source>
        <dbReference type="EMBL" id="EPD30788.1"/>
    </source>
</evidence>